<feature type="binding site" evidence="5">
    <location>
        <position position="70"/>
    </location>
    <ligand>
        <name>molybdate</name>
        <dbReference type="ChEBI" id="CHEBI:36264"/>
    </ligand>
</feature>
<dbReference type="CDD" id="cd13539">
    <property type="entry name" value="PBP2_AvModA"/>
    <property type="match status" value="1"/>
</dbReference>
<proteinExistence type="inferred from homology"/>
<evidence type="ECO:0000256" key="4">
    <source>
        <dbReference type="ARBA" id="ARBA00022729"/>
    </source>
</evidence>
<feature type="binding site" evidence="5">
    <location>
        <position position="177"/>
    </location>
    <ligand>
        <name>molybdate</name>
        <dbReference type="ChEBI" id="CHEBI:36264"/>
    </ligand>
</feature>
<gene>
    <name evidence="7" type="ORF">KN10_0204</name>
</gene>
<sequence>MICGGTKVKKIWLFIMILSLVACNPHTAQPNAAPSIKVAAAADLTHAFKEVGEQFKKETGIDVTFIFGSSGQLAEQIKQGAPFDMFASANVEYVDELVRDHVALEQTKNIYAFGRIGLAVKEGVAVTSLQDLLKQEVKKVAIANPDHAPYGLAAKQALIKSDIWEQVKPKLVYGKNIADTLAYVESGNVEVAIVALALMKDHHLPFYLIDEHMHEPIRQAVVVVKTTKHEKEAREFLTFLKGPIGTSIMKKYGFIIPEEE</sequence>
<protein>
    <submittedName>
        <fullName evidence="7">Molybdenum ABC transporter periplasmic molybdate-binding protein</fullName>
    </submittedName>
</protein>
<dbReference type="PROSITE" id="PS51257">
    <property type="entry name" value="PROKAR_LIPOPROTEIN"/>
    <property type="match status" value="1"/>
</dbReference>
<comment type="similarity">
    <text evidence="1">Belongs to the bacterial solute-binding protein ModA family.</text>
</comment>
<dbReference type="InterPro" id="IPR005950">
    <property type="entry name" value="ModA"/>
</dbReference>
<dbReference type="AlphaFoldDB" id="R4FZ55"/>
<dbReference type="GO" id="GO:1901359">
    <property type="term" value="F:tungstate binding"/>
    <property type="evidence" value="ECO:0007669"/>
    <property type="project" value="UniProtKB-ARBA"/>
</dbReference>
<dbReference type="GO" id="GO:0046872">
    <property type="term" value="F:metal ion binding"/>
    <property type="evidence" value="ECO:0007669"/>
    <property type="project" value="UniProtKB-KW"/>
</dbReference>
<dbReference type="EMBL" id="BARH01000001">
    <property type="protein sequence ID" value="GAC89768.1"/>
    <property type="molecule type" value="Genomic_DNA"/>
</dbReference>
<name>R4FZ55_9BACL</name>
<dbReference type="Pfam" id="PF13531">
    <property type="entry name" value="SBP_bac_11"/>
    <property type="match status" value="1"/>
</dbReference>
<evidence type="ECO:0000313" key="7">
    <source>
        <dbReference type="EMBL" id="GAC89768.1"/>
    </source>
</evidence>
<comment type="caution">
    <text evidence="7">The sequence shown here is derived from an EMBL/GenBank/DDBJ whole genome shotgun (WGS) entry which is preliminary data.</text>
</comment>
<dbReference type="Proteomes" id="UP000013057">
    <property type="component" value="Unassembled WGS sequence"/>
</dbReference>
<dbReference type="Gene3D" id="3.40.190.10">
    <property type="entry name" value="Periplasmic binding protein-like II"/>
    <property type="match status" value="2"/>
</dbReference>
<evidence type="ECO:0000256" key="3">
    <source>
        <dbReference type="ARBA" id="ARBA00022723"/>
    </source>
</evidence>
<evidence type="ECO:0000256" key="5">
    <source>
        <dbReference type="PIRSR" id="PIRSR004846-1"/>
    </source>
</evidence>
<dbReference type="NCBIfam" id="TIGR01256">
    <property type="entry name" value="modA"/>
    <property type="match status" value="1"/>
</dbReference>
<dbReference type="PANTHER" id="PTHR30632">
    <property type="entry name" value="MOLYBDATE-BINDING PERIPLASMIC PROTEIN"/>
    <property type="match status" value="1"/>
</dbReference>
<evidence type="ECO:0000256" key="6">
    <source>
        <dbReference type="SAM" id="SignalP"/>
    </source>
</evidence>
<accession>R4FZ55</accession>
<dbReference type="InterPro" id="IPR050682">
    <property type="entry name" value="ModA/WtpA"/>
</dbReference>
<evidence type="ECO:0000313" key="8">
    <source>
        <dbReference type="Proteomes" id="UP000013057"/>
    </source>
</evidence>
<dbReference type="PIRSF" id="PIRSF004846">
    <property type="entry name" value="ModA"/>
    <property type="match status" value="1"/>
</dbReference>
<dbReference type="GO" id="GO:0015689">
    <property type="term" value="P:molybdate ion transport"/>
    <property type="evidence" value="ECO:0007669"/>
    <property type="project" value="InterPro"/>
</dbReference>
<reference evidence="8" key="1">
    <citation type="journal article" date="2013" name="Genome">
        <title>Draft Genome Sequence of a Thermophilic Member of the Bacillaceae, Anoxybacillus flavithermus Strain Kn10, Isolated from the Kan-nawa Hot Spring in Japan.</title>
        <authorList>
            <person name="Matsutani M."/>
            <person name="Shirakihara Y."/>
            <person name="Imada K."/>
            <person name="Yakushi T."/>
            <person name="Matsushita K."/>
        </authorList>
    </citation>
    <scope>NUCLEOTIDE SEQUENCE [LARGE SCALE GENOMIC DNA]</scope>
    <source>
        <strain evidence="8">NBRC 109594</strain>
    </source>
</reference>
<dbReference type="PANTHER" id="PTHR30632:SF14">
    <property type="entry name" value="TUNGSTATE_MOLYBDATE_CHROMATE-BINDING PROTEIN MODA"/>
    <property type="match status" value="1"/>
</dbReference>
<dbReference type="FunFam" id="3.40.190.10:FF:000035">
    <property type="entry name" value="Molybdate ABC transporter substrate-binding protein"/>
    <property type="match status" value="1"/>
</dbReference>
<feature type="chain" id="PRO_5038373835" evidence="6">
    <location>
        <begin position="29"/>
        <end position="260"/>
    </location>
</feature>
<organism evidence="7 8">
    <name type="scientific">Anoxybacillus flavithermus NBRC 109594</name>
    <dbReference type="NCBI Taxonomy" id="1315967"/>
    <lineage>
        <taxon>Bacteria</taxon>
        <taxon>Bacillati</taxon>
        <taxon>Bacillota</taxon>
        <taxon>Bacilli</taxon>
        <taxon>Bacillales</taxon>
        <taxon>Anoxybacillaceae</taxon>
        <taxon>Anoxybacillus</taxon>
    </lineage>
</organism>
<dbReference type="GO" id="GO:0030973">
    <property type="term" value="F:molybdate ion binding"/>
    <property type="evidence" value="ECO:0007669"/>
    <property type="project" value="InterPro"/>
</dbReference>
<feature type="signal peptide" evidence="6">
    <location>
        <begin position="1"/>
        <end position="28"/>
    </location>
</feature>
<evidence type="ECO:0000256" key="2">
    <source>
        <dbReference type="ARBA" id="ARBA00022505"/>
    </source>
</evidence>
<dbReference type="InterPro" id="IPR044084">
    <property type="entry name" value="AvModA-like_subst-bd"/>
</dbReference>
<keyword evidence="2 5" id="KW-0500">Molybdenum</keyword>
<evidence type="ECO:0000256" key="1">
    <source>
        <dbReference type="ARBA" id="ARBA00009175"/>
    </source>
</evidence>
<keyword evidence="3 5" id="KW-0479">Metal-binding</keyword>
<keyword evidence="4 6" id="KW-0732">Signal</keyword>
<dbReference type="SUPFAM" id="SSF53850">
    <property type="entry name" value="Periplasmic binding protein-like II"/>
    <property type="match status" value="1"/>
</dbReference>